<protein>
    <submittedName>
        <fullName evidence="1">DNA-binding protein</fullName>
    </submittedName>
</protein>
<dbReference type="GO" id="GO:0003677">
    <property type="term" value="F:DNA binding"/>
    <property type="evidence" value="ECO:0007669"/>
    <property type="project" value="UniProtKB-KW"/>
</dbReference>
<dbReference type="Gene3D" id="1.10.238.160">
    <property type="match status" value="1"/>
</dbReference>
<evidence type="ECO:0000313" key="2">
    <source>
        <dbReference type="Proteomes" id="UP000638462"/>
    </source>
</evidence>
<evidence type="ECO:0000313" key="1">
    <source>
        <dbReference type="EMBL" id="GGF13986.1"/>
    </source>
</evidence>
<dbReference type="PANTHER" id="PTHR36154:SF1">
    <property type="entry name" value="DNA-BINDING TRANSCRIPTIONAL ACTIVATOR ALPA"/>
    <property type="match status" value="1"/>
</dbReference>
<gene>
    <name evidence="1" type="ORF">GCM10008027_43490</name>
</gene>
<proteinExistence type="predicted"/>
<keyword evidence="2" id="KW-1185">Reference proteome</keyword>
<dbReference type="RefSeq" id="WP_188731682.1">
    <property type="nucleotide sequence ID" value="NZ_BMIT01000033.1"/>
</dbReference>
<keyword evidence="1" id="KW-0238">DNA-binding</keyword>
<dbReference type="EMBL" id="BMIT01000033">
    <property type="protein sequence ID" value="GGF13986.1"/>
    <property type="molecule type" value="Genomic_DNA"/>
</dbReference>
<dbReference type="InterPro" id="IPR010260">
    <property type="entry name" value="AlpA"/>
</dbReference>
<dbReference type="Pfam" id="PF05930">
    <property type="entry name" value="Phage_AlpA"/>
    <property type="match status" value="1"/>
</dbReference>
<name>A0ABQ1UBM5_9GAMM</name>
<sequence length="65" mass="7269">MRLIKLKEVMAKTSLGHSSIYKFIAEGTFPKQVSLGAKSVAWVESEVDDWIMERIGERGEADVVT</sequence>
<reference evidence="2" key="1">
    <citation type="journal article" date="2019" name="Int. J. Syst. Evol. Microbiol.">
        <title>The Global Catalogue of Microorganisms (GCM) 10K type strain sequencing project: providing services to taxonomists for standard genome sequencing and annotation.</title>
        <authorList>
            <consortium name="The Broad Institute Genomics Platform"/>
            <consortium name="The Broad Institute Genome Sequencing Center for Infectious Disease"/>
            <person name="Wu L."/>
            <person name="Ma J."/>
        </authorList>
    </citation>
    <scope>NUCLEOTIDE SEQUENCE [LARGE SCALE GENOMIC DNA]</scope>
    <source>
        <strain evidence="2">CGMCC 1.15394</strain>
    </source>
</reference>
<dbReference type="InterPro" id="IPR052931">
    <property type="entry name" value="Prophage_regulatory_activator"/>
</dbReference>
<organism evidence="1 2">
    <name type="scientific">Pseudoalteromonas gelatinilytica</name>
    <dbReference type="NCBI Taxonomy" id="1703256"/>
    <lineage>
        <taxon>Bacteria</taxon>
        <taxon>Pseudomonadati</taxon>
        <taxon>Pseudomonadota</taxon>
        <taxon>Gammaproteobacteria</taxon>
        <taxon>Alteromonadales</taxon>
        <taxon>Pseudoalteromonadaceae</taxon>
        <taxon>Pseudoalteromonas</taxon>
    </lineage>
</organism>
<comment type="caution">
    <text evidence="1">The sequence shown here is derived from an EMBL/GenBank/DDBJ whole genome shotgun (WGS) entry which is preliminary data.</text>
</comment>
<accession>A0ABQ1UBM5</accession>
<dbReference type="PANTHER" id="PTHR36154">
    <property type="entry name" value="DNA-BINDING TRANSCRIPTIONAL ACTIVATOR ALPA"/>
    <property type="match status" value="1"/>
</dbReference>
<dbReference type="Proteomes" id="UP000638462">
    <property type="component" value="Unassembled WGS sequence"/>
</dbReference>